<name>M1QAE7_9ZZZZ</name>
<keyword evidence="9" id="KW-0406">Ion transport</keyword>
<dbReference type="GO" id="GO:0016787">
    <property type="term" value="F:hydrolase activity"/>
    <property type="evidence" value="ECO:0007669"/>
    <property type="project" value="UniProtKB-KW"/>
</dbReference>
<dbReference type="EMBL" id="JX684077">
    <property type="protein sequence ID" value="AGF92923.1"/>
    <property type="molecule type" value="Genomic_DNA"/>
</dbReference>
<dbReference type="InterPro" id="IPR050059">
    <property type="entry name" value="ATP_synthase_B_chain"/>
</dbReference>
<comment type="function">
    <text evidence="12">F(1)F(0) ATP synthase produces ATP from ADP in the presence of a proton or sodium gradient. F-type ATPases consist of two structural domains, F(1) containing the extramembraneous catalytic core and F(0) containing the membrane proton channel, linked together by a central stalk and a peripheral stalk. During catalysis, ATP synthesis in the catalytic domain of F(1) is coupled via a rotary mechanism of the central stalk subunits to proton translocation.</text>
</comment>
<keyword evidence="6 14" id="KW-0812">Transmembrane</keyword>
<organism evidence="15">
    <name type="scientific">uncultured organism</name>
    <dbReference type="NCBI Taxonomy" id="155900"/>
    <lineage>
        <taxon>unclassified sequences</taxon>
        <taxon>environmental samples</taxon>
    </lineage>
</organism>
<proteinExistence type="inferred from homology"/>
<evidence type="ECO:0000256" key="9">
    <source>
        <dbReference type="ARBA" id="ARBA00023065"/>
    </source>
</evidence>
<keyword evidence="11" id="KW-0066">ATP synthesis</keyword>
<accession>M1QAE7</accession>
<feature type="transmembrane region" description="Helical" evidence="14">
    <location>
        <begin position="12"/>
        <end position="35"/>
    </location>
</feature>
<evidence type="ECO:0000256" key="7">
    <source>
        <dbReference type="ARBA" id="ARBA00022781"/>
    </source>
</evidence>
<evidence type="ECO:0000256" key="10">
    <source>
        <dbReference type="ARBA" id="ARBA00023136"/>
    </source>
</evidence>
<evidence type="ECO:0000313" key="15">
    <source>
        <dbReference type="EMBL" id="AGF92923.1"/>
    </source>
</evidence>
<dbReference type="InterPro" id="IPR005864">
    <property type="entry name" value="ATP_synth_F0_bsu_bac"/>
</dbReference>
<comment type="similarity">
    <text evidence="3">Belongs to the ATPase B chain family.</text>
</comment>
<keyword evidence="5" id="KW-0138">CF(0)</keyword>
<dbReference type="EC" id="3.6.3.14" evidence="15"/>
<evidence type="ECO:0000256" key="3">
    <source>
        <dbReference type="ARBA" id="ARBA00005513"/>
    </source>
</evidence>
<dbReference type="GO" id="GO:0015986">
    <property type="term" value="P:proton motive force-driven ATP synthesis"/>
    <property type="evidence" value="ECO:0007669"/>
    <property type="project" value="InterPro"/>
</dbReference>
<dbReference type="InterPro" id="IPR028987">
    <property type="entry name" value="ATP_synth_B-like_membr_sf"/>
</dbReference>
<dbReference type="GO" id="GO:0046961">
    <property type="term" value="F:proton-transporting ATPase activity, rotational mechanism"/>
    <property type="evidence" value="ECO:0007669"/>
    <property type="project" value="TreeGrafter"/>
</dbReference>
<feature type="region of interest" description="Disordered" evidence="13">
    <location>
        <begin position="54"/>
        <end position="80"/>
    </location>
</feature>
<dbReference type="Pfam" id="PF00430">
    <property type="entry name" value="ATP-synt_B"/>
    <property type="match status" value="1"/>
</dbReference>
<evidence type="ECO:0000256" key="14">
    <source>
        <dbReference type="SAM" id="Phobius"/>
    </source>
</evidence>
<keyword evidence="10 14" id="KW-0472">Membrane</keyword>
<keyword evidence="8 14" id="KW-1133">Transmembrane helix</keyword>
<evidence type="ECO:0000256" key="13">
    <source>
        <dbReference type="SAM" id="MobiDB-lite"/>
    </source>
</evidence>
<reference evidence="15" key="1">
    <citation type="journal article" date="2013" name="Syst. Appl. Microbiol.">
        <title>New insights into the archaeal diversity of a hypersaline microbial mat obtained by a metagenomic approach.</title>
        <authorList>
            <person name="Lopez-Lopez A."/>
            <person name="Richter M."/>
            <person name="Pena A."/>
            <person name="Tamames J."/>
            <person name="Rossello-Mora R."/>
        </authorList>
    </citation>
    <scope>NUCLEOTIDE SEQUENCE</scope>
</reference>
<sequence length="173" mass="20503">MGLEWQTIIQSLNLTIVANWINFGILVAVLSWLLFRPAKEFIQEKRETIKSRIDNAQEKEETARELKKEREQELQEARERRSEIIERAERRAEEIVEEGREEAEKEAARIVEEAKKEAEQEKQEAFDELEEEYVDMALAGAEKVLEREISREDHEKFLNSLFDQLKEKELRTG</sequence>
<dbReference type="AlphaFoldDB" id="M1QAE7"/>
<evidence type="ECO:0000313" key="16">
    <source>
        <dbReference type="EMBL" id="AGF93325.1"/>
    </source>
</evidence>
<dbReference type="EMBL" id="JX684088">
    <property type="protein sequence ID" value="AGF93325.1"/>
    <property type="molecule type" value="Genomic_DNA"/>
</dbReference>
<keyword evidence="4" id="KW-0813">Transport</keyword>
<evidence type="ECO:0000256" key="5">
    <source>
        <dbReference type="ARBA" id="ARBA00022547"/>
    </source>
</evidence>
<keyword evidence="7" id="KW-0375">Hydrogen ion transport</keyword>
<dbReference type="HAMAP" id="MF_01398">
    <property type="entry name" value="ATP_synth_b_bprime"/>
    <property type="match status" value="1"/>
</dbReference>
<comment type="subcellular location">
    <subcellularLocation>
        <location evidence="2">Endomembrane system</location>
    </subcellularLocation>
    <subcellularLocation>
        <location evidence="1">Membrane</location>
        <topology evidence="1">Single-pass membrane protein</topology>
    </subcellularLocation>
</comment>
<dbReference type="PANTHER" id="PTHR33445">
    <property type="entry name" value="ATP SYNTHASE SUBUNIT B', CHLOROPLASTIC"/>
    <property type="match status" value="1"/>
</dbReference>
<dbReference type="Gene3D" id="1.20.5.620">
    <property type="entry name" value="F1F0 ATP synthase subunit B, membrane domain"/>
    <property type="match status" value="1"/>
</dbReference>
<evidence type="ECO:0000256" key="11">
    <source>
        <dbReference type="ARBA" id="ARBA00023310"/>
    </source>
</evidence>
<dbReference type="PANTHER" id="PTHR33445:SF2">
    <property type="entry name" value="ATP SYNTHASE SUBUNIT B', CHLOROPLASTIC"/>
    <property type="match status" value="1"/>
</dbReference>
<dbReference type="SUPFAM" id="SSF81573">
    <property type="entry name" value="F1F0 ATP synthase subunit B, membrane domain"/>
    <property type="match status" value="1"/>
</dbReference>
<protein>
    <submittedName>
        <fullName evidence="15">ATPase, F0 complex, subunit B, bacterial</fullName>
        <ecNumber evidence="15">3.6.3.14</ecNumber>
    </submittedName>
</protein>
<evidence type="ECO:0000256" key="8">
    <source>
        <dbReference type="ARBA" id="ARBA00022989"/>
    </source>
</evidence>
<keyword evidence="15" id="KW-0378">Hydrolase</keyword>
<dbReference type="InterPro" id="IPR002146">
    <property type="entry name" value="ATP_synth_b/b'su_bac/chlpt"/>
</dbReference>
<evidence type="ECO:0000256" key="6">
    <source>
        <dbReference type="ARBA" id="ARBA00022692"/>
    </source>
</evidence>
<dbReference type="GO" id="GO:0045259">
    <property type="term" value="C:proton-transporting ATP synthase complex"/>
    <property type="evidence" value="ECO:0007669"/>
    <property type="project" value="UniProtKB-KW"/>
</dbReference>
<evidence type="ECO:0000256" key="4">
    <source>
        <dbReference type="ARBA" id="ARBA00022448"/>
    </source>
</evidence>
<evidence type="ECO:0000256" key="2">
    <source>
        <dbReference type="ARBA" id="ARBA00004308"/>
    </source>
</evidence>
<dbReference type="CDD" id="cd06503">
    <property type="entry name" value="ATP-synt_Fo_b"/>
    <property type="match status" value="1"/>
</dbReference>
<gene>
    <name evidence="16" type="ORF">FLSS-22_0019</name>
    <name evidence="15" type="ORF">FLSS-5_0014</name>
</gene>
<evidence type="ECO:0000256" key="1">
    <source>
        <dbReference type="ARBA" id="ARBA00004167"/>
    </source>
</evidence>
<evidence type="ECO:0000256" key="12">
    <source>
        <dbReference type="ARBA" id="ARBA00025198"/>
    </source>
</evidence>
<dbReference type="NCBIfam" id="TIGR01144">
    <property type="entry name" value="ATP_synt_b"/>
    <property type="match status" value="1"/>
</dbReference>